<gene>
    <name evidence="2" type="ORF">PECAL_4P09610</name>
</gene>
<dbReference type="Proteomes" id="UP000789595">
    <property type="component" value="Unassembled WGS sequence"/>
</dbReference>
<name>A0A8J2SVN8_9STRA</name>
<protein>
    <submittedName>
        <fullName evidence="2">Uncharacterized protein</fullName>
    </submittedName>
</protein>
<dbReference type="AlphaFoldDB" id="A0A8J2SVN8"/>
<keyword evidence="3" id="KW-1185">Reference proteome</keyword>
<dbReference type="EMBL" id="CAKKNE010000004">
    <property type="protein sequence ID" value="CAH0373729.1"/>
    <property type="molecule type" value="Genomic_DNA"/>
</dbReference>
<comment type="caution">
    <text evidence="2">The sequence shown here is derived from an EMBL/GenBank/DDBJ whole genome shotgun (WGS) entry which is preliminary data.</text>
</comment>
<evidence type="ECO:0000313" key="2">
    <source>
        <dbReference type="EMBL" id="CAH0373729.1"/>
    </source>
</evidence>
<proteinExistence type="predicted"/>
<feature type="region of interest" description="Disordered" evidence="1">
    <location>
        <begin position="16"/>
        <end position="44"/>
    </location>
</feature>
<evidence type="ECO:0000313" key="3">
    <source>
        <dbReference type="Proteomes" id="UP000789595"/>
    </source>
</evidence>
<evidence type="ECO:0000256" key="1">
    <source>
        <dbReference type="SAM" id="MobiDB-lite"/>
    </source>
</evidence>
<reference evidence="2" key="1">
    <citation type="submission" date="2021-11" db="EMBL/GenBank/DDBJ databases">
        <authorList>
            <consortium name="Genoscope - CEA"/>
            <person name="William W."/>
        </authorList>
    </citation>
    <scope>NUCLEOTIDE SEQUENCE</scope>
</reference>
<organism evidence="2 3">
    <name type="scientific">Pelagomonas calceolata</name>
    <dbReference type="NCBI Taxonomy" id="35677"/>
    <lineage>
        <taxon>Eukaryota</taxon>
        <taxon>Sar</taxon>
        <taxon>Stramenopiles</taxon>
        <taxon>Ochrophyta</taxon>
        <taxon>Pelagophyceae</taxon>
        <taxon>Pelagomonadales</taxon>
        <taxon>Pelagomonadaceae</taxon>
        <taxon>Pelagomonas</taxon>
    </lineage>
</organism>
<accession>A0A8J2SVN8</accession>
<sequence>MLPAFFANSVANTMRSAGGLRSHIRSQSTTQPPRRAAARNRTTSETCATVTLLSKIASRSSTQSSSAASRWTTPAGALSTVLKHQRITTSKYLAADSVPNSASARNDTPGTGALAIGFSLYQHNEYLKGALLRDKSALLDKDLLVKAFRHMGDRAPTTVDGIAELSVWDLKKALHVCAIDTALMEDITFAIISGLLMKLRGA</sequence>
<feature type="compositionally biased region" description="Low complexity" evidence="1">
    <location>
        <begin position="29"/>
        <end position="43"/>
    </location>
</feature>